<dbReference type="Proteomes" id="UP000435837">
    <property type="component" value="Unassembled WGS sequence"/>
</dbReference>
<reference evidence="1 2" key="1">
    <citation type="submission" date="2019-12" db="EMBL/GenBank/DDBJ databases">
        <title>Whole genome shotgun sequence of Streptomyces caniferus NBRC 15389.</title>
        <authorList>
            <person name="Ichikawa N."/>
            <person name="Kimura A."/>
            <person name="Kitahashi Y."/>
            <person name="Komaki H."/>
            <person name="Tamura T."/>
        </authorList>
    </citation>
    <scope>NUCLEOTIDE SEQUENCE [LARGE SCALE GENOMIC DNA]</scope>
    <source>
        <strain evidence="1 2">NBRC 15389</strain>
    </source>
</reference>
<organism evidence="1 2">
    <name type="scientific">Streptomyces caniferus</name>
    <dbReference type="NCBI Taxonomy" id="285557"/>
    <lineage>
        <taxon>Bacteria</taxon>
        <taxon>Bacillati</taxon>
        <taxon>Actinomycetota</taxon>
        <taxon>Actinomycetes</taxon>
        <taxon>Kitasatosporales</taxon>
        <taxon>Streptomycetaceae</taxon>
        <taxon>Streptomyces</taxon>
    </lineage>
</organism>
<comment type="caution">
    <text evidence="1">The sequence shown here is derived from an EMBL/GenBank/DDBJ whole genome shotgun (WGS) entry which is preliminary data.</text>
</comment>
<accession>A0A640S7G3</accession>
<dbReference type="EMBL" id="BLIN01000003">
    <property type="protein sequence ID" value="GFE07008.1"/>
    <property type="molecule type" value="Genomic_DNA"/>
</dbReference>
<protein>
    <submittedName>
        <fullName evidence="1">Uncharacterized protein</fullName>
    </submittedName>
</protein>
<sequence>MSTGRIEQWPDQKDGVDAHECRAHGSGVCEVADRPLYSGARTSLIAHKASYERTVCLETVDDLTAEVAGCAGDQD</sequence>
<evidence type="ECO:0000313" key="2">
    <source>
        <dbReference type="Proteomes" id="UP000435837"/>
    </source>
</evidence>
<gene>
    <name evidence="1" type="ORF">Scani_32760</name>
</gene>
<dbReference type="AlphaFoldDB" id="A0A640S7G3"/>
<name>A0A640S7G3_9ACTN</name>
<evidence type="ECO:0000313" key="1">
    <source>
        <dbReference type="EMBL" id="GFE07008.1"/>
    </source>
</evidence>
<proteinExistence type="predicted"/>